<keyword evidence="5 10" id="KW-0274">FAD</keyword>
<dbReference type="GO" id="GO:0000166">
    <property type="term" value="F:nucleotide binding"/>
    <property type="evidence" value="ECO:0007669"/>
    <property type="project" value="UniProtKB-KW"/>
</dbReference>
<feature type="binding site" evidence="10">
    <location>
        <position position="133"/>
    </location>
    <ligand>
        <name>FAD</name>
        <dbReference type="ChEBI" id="CHEBI:57692"/>
    </ligand>
</feature>
<feature type="binding site" evidence="9">
    <location>
        <position position="287"/>
    </location>
    <ligand>
        <name>substrate</name>
    </ligand>
</feature>
<dbReference type="PANTHER" id="PTHR13914:SF0">
    <property type="entry name" value="PROLINE DEHYDROGENASE 1, MITOCHONDRIAL"/>
    <property type="match status" value="1"/>
</dbReference>
<evidence type="ECO:0000256" key="6">
    <source>
        <dbReference type="ARBA" id="ARBA00023002"/>
    </source>
</evidence>
<feature type="binding site" evidence="10">
    <location>
        <position position="199"/>
    </location>
    <ligand>
        <name>FAD</name>
        <dbReference type="ChEBI" id="CHEBI:57692"/>
    </ligand>
</feature>
<organism evidence="12 13">
    <name type="scientific">Terribacillus saccharophilus</name>
    <dbReference type="NCBI Taxonomy" id="361277"/>
    <lineage>
        <taxon>Bacteria</taxon>
        <taxon>Bacillati</taxon>
        <taxon>Bacillota</taxon>
        <taxon>Bacilli</taxon>
        <taxon>Bacillales</taxon>
        <taxon>Bacillaceae</taxon>
        <taxon>Terribacillus</taxon>
    </lineage>
</organism>
<feature type="binding site" evidence="9">
    <location>
        <position position="98"/>
    </location>
    <ligand>
        <name>substrate</name>
    </ligand>
</feature>
<feature type="binding site" evidence="10">
    <location>
        <begin position="185"/>
        <end position="187"/>
    </location>
    <ligand>
        <name>FAD</name>
        <dbReference type="ChEBI" id="CHEBI:57692"/>
    </ligand>
</feature>
<comment type="cofactor">
    <cofactor evidence="10">
        <name>FAD</name>
        <dbReference type="ChEBI" id="CHEBI:57692"/>
    </cofactor>
    <text evidence="10">Binds 1 FAD per subunit.</text>
</comment>
<dbReference type="EC" id="1.5.5.2" evidence="2"/>
<dbReference type="PANTHER" id="PTHR13914">
    <property type="entry name" value="PROLINE OXIDASE"/>
    <property type="match status" value="1"/>
</dbReference>
<dbReference type="InterPro" id="IPR029041">
    <property type="entry name" value="FAD-linked_oxidoreductase-like"/>
</dbReference>
<protein>
    <recommendedName>
        <fullName evidence="2">proline dehydrogenase</fullName>
        <ecNumber evidence="2">1.5.5.2</ecNumber>
    </recommendedName>
</protein>
<evidence type="ECO:0000256" key="4">
    <source>
        <dbReference type="ARBA" id="ARBA00022741"/>
    </source>
</evidence>
<dbReference type="GO" id="GO:0004657">
    <property type="term" value="F:proline dehydrogenase activity"/>
    <property type="evidence" value="ECO:0007669"/>
    <property type="project" value="UniProtKB-EC"/>
</dbReference>
<evidence type="ECO:0000256" key="5">
    <source>
        <dbReference type="ARBA" id="ARBA00022827"/>
    </source>
</evidence>
<evidence type="ECO:0000259" key="11">
    <source>
        <dbReference type="Pfam" id="PF01619"/>
    </source>
</evidence>
<dbReference type="HOGENOM" id="CLU_061158_0_0_9"/>
<dbReference type="AlphaFoldDB" id="A0A075LPB2"/>
<evidence type="ECO:0000256" key="7">
    <source>
        <dbReference type="ARBA" id="ARBA00023062"/>
    </source>
</evidence>
<evidence type="ECO:0000313" key="13">
    <source>
        <dbReference type="Proteomes" id="UP000027980"/>
    </source>
</evidence>
<feature type="binding site" evidence="9">
    <location>
        <position position="286"/>
    </location>
    <ligand>
        <name>substrate</name>
    </ligand>
</feature>
<evidence type="ECO:0000256" key="1">
    <source>
        <dbReference type="ARBA" id="ARBA00004739"/>
    </source>
</evidence>
<feature type="domain" description="Proline dehydrogenase" evidence="11">
    <location>
        <begin position="47"/>
        <end position="296"/>
    </location>
</feature>
<evidence type="ECO:0000313" key="12">
    <source>
        <dbReference type="EMBL" id="AIF67966.1"/>
    </source>
</evidence>
<feature type="binding site" evidence="10">
    <location>
        <position position="161"/>
    </location>
    <ligand>
        <name>FAD</name>
        <dbReference type="ChEBI" id="CHEBI:57692"/>
    </ligand>
</feature>
<dbReference type="Proteomes" id="UP000027980">
    <property type="component" value="Chromosome"/>
</dbReference>
<reference evidence="12 13" key="1">
    <citation type="submission" date="2014-07" db="EMBL/GenBank/DDBJ databases">
        <title>Complete genome sequence of a moderately halophilic bacterium Terribacillus aidingensis MP602, isolated from Cryptomeria fortunei in Tianmu mountain in China.</title>
        <authorList>
            <person name="Wang Y."/>
            <person name="Lu P."/>
            <person name="Zhang L."/>
        </authorList>
    </citation>
    <scope>NUCLEOTIDE SEQUENCE [LARGE SCALE GENOMIC DNA]</scope>
    <source>
        <strain evidence="12 13">MP602</strain>
    </source>
</reference>
<dbReference type="KEGG" id="tap:GZ22_15890"/>
<dbReference type="EMBL" id="CP008876">
    <property type="protein sequence ID" value="AIF67966.1"/>
    <property type="molecule type" value="Genomic_DNA"/>
</dbReference>
<comment type="pathway">
    <text evidence="1">Amino-acid degradation; L-proline degradation into L-glutamate; L-glutamate from L-proline: step 1/2.</text>
</comment>
<dbReference type="GeneID" id="34222863"/>
<evidence type="ECO:0000256" key="3">
    <source>
        <dbReference type="ARBA" id="ARBA00022630"/>
    </source>
</evidence>
<dbReference type="Pfam" id="PF01619">
    <property type="entry name" value="Pro_dh"/>
    <property type="match status" value="1"/>
</dbReference>
<evidence type="ECO:0000256" key="9">
    <source>
        <dbReference type="PIRSR" id="PIRSR000196-1"/>
    </source>
</evidence>
<accession>A0A075LPB2</accession>
<comment type="catalytic activity">
    <reaction evidence="8">
        <text>L-proline + a quinone = (S)-1-pyrroline-5-carboxylate + a quinol + H(+)</text>
        <dbReference type="Rhea" id="RHEA:23784"/>
        <dbReference type="ChEBI" id="CHEBI:15378"/>
        <dbReference type="ChEBI" id="CHEBI:17388"/>
        <dbReference type="ChEBI" id="CHEBI:24646"/>
        <dbReference type="ChEBI" id="CHEBI:60039"/>
        <dbReference type="ChEBI" id="CHEBI:132124"/>
        <dbReference type="EC" id="1.5.5.2"/>
    </reaction>
</comment>
<evidence type="ECO:0000256" key="10">
    <source>
        <dbReference type="PIRSR" id="PIRSR000196-2"/>
    </source>
</evidence>
<keyword evidence="4 10" id="KW-0547">Nucleotide-binding</keyword>
<keyword evidence="7" id="KW-0642">Proline metabolism</keyword>
<keyword evidence="6" id="KW-0560">Oxidoreductase</keyword>
<evidence type="ECO:0000256" key="2">
    <source>
        <dbReference type="ARBA" id="ARBA00012695"/>
    </source>
</evidence>
<evidence type="ECO:0000256" key="8">
    <source>
        <dbReference type="ARBA" id="ARBA00048779"/>
    </source>
</evidence>
<dbReference type="UniPathway" id="UPA00261">
    <property type="reaction ID" value="UER00373"/>
</dbReference>
<dbReference type="InterPro" id="IPR008219">
    <property type="entry name" value="PRODH_bac_arc"/>
</dbReference>
<keyword evidence="3" id="KW-0285">Flavoprotein</keyword>
<dbReference type="SUPFAM" id="SSF51730">
    <property type="entry name" value="FAD-linked oxidoreductase"/>
    <property type="match status" value="1"/>
</dbReference>
<dbReference type="Gene3D" id="3.20.20.220">
    <property type="match status" value="1"/>
</dbReference>
<dbReference type="InterPro" id="IPR015659">
    <property type="entry name" value="Proline_oxidase"/>
</dbReference>
<proteinExistence type="predicted"/>
<dbReference type="GO" id="GO:0010133">
    <property type="term" value="P:L-proline catabolic process to L-glutamate"/>
    <property type="evidence" value="ECO:0007669"/>
    <property type="project" value="UniProtKB-UniPathway"/>
</dbReference>
<name>A0A075LPB2_9BACI</name>
<sequence length="305" mass="34824">MEALSRNFFLYLSKNQPLNKLANLYGIKMVKGKIVGGVSFDQAVPFIQQLNQTGMSVTVDHLGEYVADPQTAVERAGEVVAALELIKSSNLDAQVSLKLTSLGLDISEELVRLNLRRILTAADRLGVMVTIDMEDSERCQKTLDLFQELKAEYQNVSTVIQAYLYRSSDDLDRLQHMQPFIRLVKGAYKEPKSVAFPEKRDVDVNYRKLIAKQLDSGSYTAIATHDDRMVSFAKHYALEKGIGKDKFEFQMLYGMRQQLQQDLVKQGYKVRIYLPYGDDWYGYFMRRLAERPANIAFAFKGMTQK</sequence>
<feature type="binding site" evidence="10">
    <location>
        <begin position="224"/>
        <end position="225"/>
    </location>
    <ligand>
        <name>FAD</name>
        <dbReference type="ChEBI" id="CHEBI:57692"/>
    </ligand>
</feature>
<dbReference type="RefSeq" id="WP_038564315.1">
    <property type="nucleotide sequence ID" value="NZ_CP008876.1"/>
</dbReference>
<gene>
    <name evidence="12" type="ORF">GZ22_15890</name>
</gene>
<dbReference type="OrthoDB" id="9773461at2"/>
<dbReference type="InterPro" id="IPR002872">
    <property type="entry name" value="Proline_DH_dom"/>
</dbReference>
<dbReference type="PIRSF" id="PIRSF000196">
    <property type="entry name" value="Pro_dehydrog"/>
    <property type="match status" value="1"/>
</dbReference>